<comment type="caution">
    <text evidence="2">The sequence shown here is derived from an EMBL/GenBank/DDBJ whole genome shotgun (WGS) entry which is preliminary data.</text>
</comment>
<keyword evidence="1" id="KW-1133">Transmembrane helix</keyword>
<proteinExistence type="predicted"/>
<gene>
    <name evidence="2" type="ORF">ACFP90_27735</name>
</gene>
<evidence type="ECO:0000256" key="1">
    <source>
        <dbReference type="SAM" id="Phobius"/>
    </source>
</evidence>
<protein>
    <recommendedName>
        <fullName evidence="4">DUF1656 domain-containing protein</fullName>
    </recommendedName>
</protein>
<dbReference type="EMBL" id="JBHSWB010000004">
    <property type="protein sequence ID" value="MFC6663788.1"/>
    <property type="molecule type" value="Genomic_DNA"/>
</dbReference>
<feature type="transmembrane region" description="Helical" evidence="1">
    <location>
        <begin position="49"/>
        <end position="71"/>
    </location>
</feature>
<evidence type="ECO:0000313" key="2">
    <source>
        <dbReference type="EMBL" id="MFC6663788.1"/>
    </source>
</evidence>
<accession>A0ABW1ZTF2</accession>
<reference evidence="3" key="1">
    <citation type="journal article" date="2019" name="Int. J. Syst. Evol. Microbiol.">
        <title>The Global Catalogue of Microorganisms (GCM) 10K type strain sequencing project: providing services to taxonomists for standard genome sequencing and annotation.</title>
        <authorList>
            <consortium name="The Broad Institute Genomics Platform"/>
            <consortium name="The Broad Institute Genome Sequencing Center for Infectious Disease"/>
            <person name="Wu L."/>
            <person name="Ma J."/>
        </authorList>
    </citation>
    <scope>NUCLEOTIDE SEQUENCE [LARGE SCALE GENOMIC DNA]</scope>
    <source>
        <strain evidence="3">CCUG 63830</strain>
    </source>
</reference>
<keyword evidence="1" id="KW-0472">Membrane</keyword>
<sequence>MSRISFGFHVVLAVAMGSDVTGLALLALVLTVQFALLSWGQPWWVVWTAYLRGVMRAAVVLACLGVLWMLVIG</sequence>
<keyword evidence="3" id="KW-1185">Reference proteome</keyword>
<organism evidence="2 3">
    <name type="scientific">Deinococcus multiflagellatus</name>
    <dbReference type="NCBI Taxonomy" id="1656887"/>
    <lineage>
        <taxon>Bacteria</taxon>
        <taxon>Thermotogati</taxon>
        <taxon>Deinococcota</taxon>
        <taxon>Deinococci</taxon>
        <taxon>Deinococcales</taxon>
        <taxon>Deinococcaceae</taxon>
        <taxon>Deinococcus</taxon>
    </lineage>
</organism>
<name>A0ABW1ZTF2_9DEIO</name>
<evidence type="ECO:0008006" key="4">
    <source>
        <dbReference type="Google" id="ProtNLM"/>
    </source>
</evidence>
<dbReference type="RefSeq" id="WP_224609970.1">
    <property type="nucleotide sequence ID" value="NZ_JAIQXV010000012.1"/>
</dbReference>
<dbReference type="Proteomes" id="UP001596317">
    <property type="component" value="Unassembled WGS sequence"/>
</dbReference>
<feature type="transmembrane region" description="Helical" evidence="1">
    <location>
        <begin position="12"/>
        <end position="37"/>
    </location>
</feature>
<keyword evidence="1" id="KW-0812">Transmembrane</keyword>
<evidence type="ECO:0000313" key="3">
    <source>
        <dbReference type="Proteomes" id="UP001596317"/>
    </source>
</evidence>